<evidence type="ECO:0000256" key="3">
    <source>
        <dbReference type="ARBA" id="ARBA00022989"/>
    </source>
</evidence>
<feature type="domain" description="ABC transmembrane type-1" evidence="6">
    <location>
        <begin position="70"/>
        <end position="277"/>
    </location>
</feature>
<dbReference type="SUPFAM" id="SSF161098">
    <property type="entry name" value="MetI-like"/>
    <property type="match status" value="1"/>
</dbReference>
<dbReference type="GO" id="GO:0055085">
    <property type="term" value="P:transmembrane transport"/>
    <property type="evidence" value="ECO:0007669"/>
    <property type="project" value="InterPro"/>
</dbReference>
<dbReference type="Gene3D" id="1.10.3720.10">
    <property type="entry name" value="MetI-like"/>
    <property type="match status" value="1"/>
</dbReference>
<dbReference type="AlphaFoldDB" id="A0A7J3XXR9"/>
<dbReference type="GO" id="GO:0016020">
    <property type="term" value="C:membrane"/>
    <property type="evidence" value="ECO:0007669"/>
    <property type="project" value="UniProtKB-SubCell"/>
</dbReference>
<evidence type="ECO:0000256" key="5">
    <source>
        <dbReference type="SAM" id="Phobius"/>
    </source>
</evidence>
<dbReference type="EMBL" id="DRYK01000020">
    <property type="protein sequence ID" value="HHP67373.1"/>
    <property type="molecule type" value="Genomic_DNA"/>
</dbReference>
<keyword evidence="3 5" id="KW-1133">Transmembrane helix</keyword>
<dbReference type="PANTHER" id="PTHR42922:SF1">
    <property type="entry name" value="PHOSPHATE TRANSPORT SYSTEM PERMEASE PROTEIN PSTA"/>
    <property type="match status" value="1"/>
</dbReference>
<comment type="subcellular location">
    <subcellularLocation>
        <location evidence="1">Membrane</location>
        <topology evidence="1">Multi-pass membrane protein</topology>
    </subcellularLocation>
</comment>
<proteinExistence type="predicted"/>
<feature type="transmembrane region" description="Helical" evidence="5">
    <location>
        <begin position="254"/>
        <end position="276"/>
    </location>
</feature>
<dbReference type="PROSITE" id="PS50928">
    <property type="entry name" value="ABC_TM1"/>
    <property type="match status" value="1"/>
</dbReference>
<reference evidence="7" key="1">
    <citation type="journal article" date="2020" name="mSystems">
        <title>Genome- and Community-Level Interaction Insights into Carbon Utilization and Element Cycling Functions of Hydrothermarchaeota in Hydrothermal Sediment.</title>
        <authorList>
            <person name="Zhou Z."/>
            <person name="Liu Y."/>
            <person name="Xu W."/>
            <person name="Pan J."/>
            <person name="Luo Z.H."/>
            <person name="Li M."/>
        </authorList>
    </citation>
    <scope>NUCLEOTIDE SEQUENCE [LARGE SCALE GENOMIC DNA]</scope>
    <source>
        <strain evidence="7">SpSt-110</strain>
    </source>
</reference>
<feature type="transmembrane region" description="Helical" evidence="5">
    <location>
        <begin position="12"/>
        <end position="36"/>
    </location>
</feature>
<keyword evidence="4 5" id="KW-0472">Membrane</keyword>
<feature type="transmembrane region" description="Helical" evidence="5">
    <location>
        <begin position="70"/>
        <end position="94"/>
    </location>
</feature>
<dbReference type="PANTHER" id="PTHR42922">
    <property type="entry name" value="PHOSPHATE TRANSPORT SYSTEM PERMEASE PROTEIN PSTA"/>
    <property type="match status" value="1"/>
</dbReference>
<evidence type="ECO:0000259" key="6">
    <source>
        <dbReference type="PROSITE" id="PS50928"/>
    </source>
</evidence>
<feature type="transmembrane region" description="Helical" evidence="5">
    <location>
        <begin position="114"/>
        <end position="132"/>
    </location>
</feature>
<accession>A0A7J3XXR9</accession>
<organism evidence="7">
    <name type="scientific">Thermogladius calderae</name>
    <dbReference type="NCBI Taxonomy" id="1200300"/>
    <lineage>
        <taxon>Archaea</taxon>
        <taxon>Thermoproteota</taxon>
        <taxon>Thermoprotei</taxon>
        <taxon>Desulfurococcales</taxon>
        <taxon>Desulfurococcaceae</taxon>
        <taxon>Thermogladius</taxon>
    </lineage>
</organism>
<evidence type="ECO:0000256" key="2">
    <source>
        <dbReference type="ARBA" id="ARBA00022692"/>
    </source>
</evidence>
<protein>
    <submittedName>
        <fullName evidence="7">ABC transporter permease subunit</fullName>
    </submittedName>
</protein>
<keyword evidence="2 5" id="KW-0812">Transmembrane</keyword>
<dbReference type="InterPro" id="IPR000515">
    <property type="entry name" value="MetI-like"/>
</dbReference>
<evidence type="ECO:0000256" key="4">
    <source>
        <dbReference type="ARBA" id="ARBA00023136"/>
    </source>
</evidence>
<dbReference type="InterPro" id="IPR051408">
    <property type="entry name" value="Phosphate_transprt_permease"/>
</dbReference>
<gene>
    <name evidence="7" type="ORF">ENM60_01045</name>
</gene>
<feature type="transmembrane region" description="Helical" evidence="5">
    <location>
        <begin position="138"/>
        <end position="158"/>
    </location>
</feature>
<dbReference type="CDD" id="cd06261">
    <property type="entry name" value="TM_PBP2"/>
    <property type="match status" value="1"/>
</dbReference>
<sequence length="281" mass="30059">MVSLRFIKVLAIRLTLAILSIISLAVILLIHVSILVNGLRIALLNGFNLLTGTPPLPTESMPLGGVGPSLVGSLLTSGLAILISTPVSIILGFFLVEHRGSRFVGLVRAAFQSLYGLPTITISLIVYTLLVIPMRTQSLLAGSISLLIVALPMELTYFENVFSSIPLTYKEAGYSIGLGRLGLLTRVVLGISKSGLASALTLTLARVMGETAPVLFTIGNALTSYHTSLFQPSSTITTLIFMLASSPFQVQFDFAWGAVLTLYLVYLFLFTASKLVRGVEL</sequence>
<dbReference type="InterPro" id="IPR035906">
    <property type="entry name" value="MetI-like_sf"/>
</dbReference>
<evidence type="ECO:0000313" key="7">
    <source>
        <dbReference type="EMBL" id="HHP67373.1"/>
    </source>
</evidence>
<name>A0A7J3XXR9_9CREN</name>
<comment type="caution">
    <text evidence="7">The sequence shown here is derived from an EMBL/GenBank/DDBJ whole genome shotgun (WGS) entry which is preliminary data.</text>
</comment>
<evidence type="ECO:0000256" key="1">
    <source>
        <dbReference type="ARBA" id="ARBA00004141"/>
    </source>
</evidence>